<dbReference type="EMBL" id="CP002062">
    <property type="protein sequence ID" value="ADJ14373.1"/>
    <property type="molecule type" value="Genomic_DNA"/>
</dbReference>
<dbReference type="PANTHER" id="PTHR42978">
    <property type="entry name" value="QUORUM-QUENCHING LACTONASE YTNP-RELATED-RELATED"/>
    <property type="match status" value="1"/>
</dbReference>
<dbReference type="SMART" id="SM00849">
    <property type="entry name" value="Lactamase_B"/>
    <property type="match status" value="1"/>
</dbReference>
<dbReference type="Proteomes" id="UP000011645">
    <property type="component" value="Unassembled WGS sequence"/>
</dbReference>
<dbReference type="HOGENOM" id="CLU_030571_3_2_2"/>
<dbReference type="STRING" id="795797.HacjB3_04910"/>
<evidence type="ECO:0000256" key="2">
    <source>
        <dbReference type="ARBA" id="ARBA00007749"/>
    </source>
</evidence>
<dbReference type="eggNOG" id="arCOG00511">
    <property type="taxonomic scope" value="Archaea"/>
</dbReference>
<dbReference type="OrthoDB" id="7773at2157"/>
<evidence type="ECO:0000313" key="7">
    <source>
        <dbReference type="EMBL" id="ADJ14373.1"/>
    </source>
</evidence>
<comment type="cofactor">
    <cofactor evidence="1">
        <name>Zn(2+)</name>
        <dbReference type="ChEBI" id="CHEBI:29105"/>
    </cofactor>
</comment>
<comment type="similarity">
    <text evidence="2">Belongs to the metallo-beta-lactamase superfamily.</text>
</comment>
<keyword evidence="5" id="KW-0862">Zinc</keyword>
<keyword evidence="10" id="KW-1185">Reference proteome</keyword>
<dbReference type="Proteomes" id="UP000000390">
    <property type="component" value="Chromosome"/>
</dbReference>
<dbReference type="RefSeq" id="WP_008414467.1">
    <property type="nucleotide sequence ID" value="NC_014297.1"/>
</dbReference>
<gene>
    <name evidence="7" type="ordered locus">HacjB3_04910</name>
    <name evidence="8" type="ORF">C497_03287</name>
</gene>
<evidence type="ECO:0000256" key="3">
    <source>
        <dbReference type="ARBA" id="ARBA00022723"/>
    </source>
</evidence>
<dbReference type="Pfam" id="PF00753">
    <property type="entry name" value="Lactamase_B"/>
    <property type="match status" value="1"/>
</dbReference>
<reference evidence="8 10" key="2">
    <citation type="journal article" date="2014" name="PLoS Genet.">
        <title>Phylogenetically driven sequencing of extremely halophilic archaea reveals strategies for static and dynamic osmo-response.</title>
        <authorList>
            <person name="Becker E.A."/>
            <person name="Seitzer P.M."/>
            <person name="Tritt A."/>
            <person name="Larsen D."/>
            <person name="Krusor M."/>
            <person name="Yao A.I."/>
            <person name="Wu D."/>
            <person name="Madern D."/>
            <person name="Eisen J.A."/>
            <person name="Darling A.E."/>
            <person name="Facciotti M.T."/>
        </authorList>
    </citation>
    <scope>NUCLEOTIDE SEQUENCE [LARGE SCALE GENOMIC DNA]</scope>
    <source>
        <strain evidence="8">B3</strain>
        <strain evidence="10">DSM 18796 / CECT 7217 / JCM 14584 / KCTC 4019 / B3</strain>
    </source>
</reference>
<protein>
    <submittedName>
        <fullName evidence="7">Hydrolase (Hydroxyacylglutathione hydrolase) 3</fullName>
    </submittedName>
</protein>
<dbReference type="PATRIC" id="fig|795797.18.peg.988"/>
<accession>D8J9G1</accession>
<evidence type="ECO:0000256" key="1">
    <source>
        <dbReference type="ARBA" id="ARBA00001947"/>
    </source>
</evidence>
<dbReference type="Gene3D" id="3.60.15.10">
    <property type="entry name" value="Ribonuclease Z/Hydroxyacylglutathione hydrolase-like"/>
    <property type="match status" value="1"/>
</dbReference>
<dbReference type="GO" id="GO:0016787">
    <property type="term" value="F:hydrolase activity"/>
    <property type="evidence" value="ECO:0007669"/>
    <property type="project" value="UniProtKB-KW"/>
</dbReference>
<name>D8J9G1_HALJB</name>
<dbReference type="AlphaFoldDB" id="D8J9G1"/>
<proteinExistence type="inferred from homology"/>
<evidence type="ECO:0000256" key="5">
    <source>
        <dbReference type="ARBA" id="ARBA00022833"/>
    </source>
</evidence>
<evidence type="ECO:0000259" key="6">
    <source>
        <dbReference type="SMART" id="SM00849"/>
    </source>
</evidence>
<dbReference type="EMBL" id="AOHV01000009">
    <property type="protein sequence ID" value="ELY40634.1"/>
    <property type="molecule type" value="Genomic_DNA"/>
</dbReference>
<dbReference type="GeneID" id="9418785"/>
<dbReference type="KEGG" id="hje:HacjB3_04910"/>
<feature type="domain" description="Metallo-beta-lactamase" evidence="6">
    <location>
        <begin position="43"/>
        <end position="254"/>
    </location>
</feature>
<dbReference type="SUPFAM" id="SSF56281">
    <property type="entry name" value="Metallo-hydrolase/oxidoreductase"/>
    <property type="match status" value="1"/>
</dbReference>
<dbReference type="InterPro" id="IPR001279">
    <property type="entry name" value="Metallo-B-lactamas"/>
</dbReference>
<evidence type="ECO:0000256" key="4">
    <source>
        <dbReference type="ARBA" id="ARBA00022801"/>
    </source>
</evidence>
<evidence type="ECO:0000313" key="10">
    <source>
        <dbReference type="Proteomes" id="UP000011645"/>
    </source>
</evidence>
<keyword evidence="3" id="KW-0479">Metal-binding</keyword>
<evidence type="ECO:0000313" key="8">
    <source>
        <dbReference type="EMBL" id="ELY40634.1"/>
    </source>
</evidence>
<dbReference type="CDD" id="cd07729">
    <property type="entry name" value="AHL_lactonase_MBL-fold"/>
    <property type="match status" value="1"/>
</dbReference>
<dbReference type="GO" id="GO:0046872">
    <property type="term" value="F:metal ion binding"/>
    <property type="evidence" value="ECO:0007669"/>
    <property type="project" value="UniProtKB-KW"/>
</dbReference>
<dbReference type="InterPro" id="IPR051013">
    <property type="entry name" value="MBL_superfamily_lactonases"/>
</dbReference>
<reference evidence="7 9" key="1">
    <citation type="journal article" date="2010" name="J. Bacteriol.">
        <title>Complete genome sequence of Halalkalicoccus jeotgali B3(T), an extremely halophilic archaeon.</title>
        <authorList>
            <person name="Roh S.W."/>
            <person name="Nam Y.D."/>
            <person name="Nam S.H."/>
            <person name="Choi S.H."/>
            <person name="Park H.S."/>
            <person name="Bae J.W."/>
        </authorList>
    </citation>
    <scope>NUCLEOTIDE SEQUENCE [LARGE SCALE GENOMIC DNA]</scope>
    <source>
        <strain evidence="7">B3</strain>
        <strain evidence="9">DSM 18796 / CECT 7217 / JCM 14584 / KCTC 4019 / B3</strain>
    </source>
</reference>
<keyword evidence="4 7" id="KW-0378">Hydrolase</keyword>
<dbReference type="PANTHER" id="PTHR42978:SF2">
    <property type="entry name" value="102 KBASES UNSTABLE REGION: FROM 1 TO 119443"/>
    <property type="match status" value="1"/>
</dbReference>
<dbReference type="InterPro" id="IPR036866">
    <property type="entry name" value="RibonucZ/Hydroxyglut_hydro"/>
</dbReference>
<evidence type="ECO:0000313" key="9">
    <source>
        <dbReference type="Proteomes" id="UP000000390"/>
    </source>
</evidence>
<organism evidence="7 9">
    <name type="scientific">Halalkalicoccus jeotgali (strain DSM 18796 / CECT 7217 / JCM 14584 / KCTC 4019 / B3)</name>
    <dbReference type="NCBI Taxonomy" id="795797"/>
    <lineage>
        <taxon>Archaea</taxon>
        <taxon>Methanobacteriati</taxon>
        <taxon>Methanobacteriota</taxon>
        <taxon>Stenosarchaea group</taxon>
        <taxon>Halobacteria</taxon>
        <taxon>Halobacteriales</taxon>
        <taxon>Halococcaceae</taxon>
        <taxon>Halalkalicoccus</taxon>
    </lineage>
</organism>
<sequence length="267" mass="29989">MIDATITPIDRGRVRADKNYMIEGYKLASASDPNPDAEIVETPVYDLVIEHPEATILWDTGSHPEAGDGYWPAYLYDAFEHYDAHDHPLEDDLERAGYSLPEIDAVIQSHLHLDHAGGLHNFAGTDTPIYVHEEELKHAYYSAKTAAGDPAYLARDFDHDLNWQVVHGERETHVEGIEFLHLPGHTPGLMGLRLALPEAGAVIVAGDQAYVAENYTEGLPLGPTLLWSKRDWYDSLRWLKELERREDATLFFGHDPDSLSRLEGGLR</sequence>